<dbReference type="Pfam" id="PF03028">
    <property type="entry name" value="Dynein_heavy"/>
    <property type="match status" value="1"/>
</dbReference>
<dbReference type="Pfam" id="PF18198">
    <property type="entry name" value="AAA_lid_11"/>
    <property type="match status" value="1"/>
</dbReference>
<comment type="caution">
    <text evidence="4">The sequence shown here is derived from an EMBL/GenBank/DDBJ whole genome shotgun (WGS) entry which is preliminary data.</text>
</comment>
<evidence type="ECO:0000259" key="1">
    <source>
        <dbReference type="Pfam" id="PF03028"/>
    </source>
</evidence>
<evidence type="ECO:0000259" key="2">
    <source>
        <dbReference type="Pfam" id="PF18198"/>
    </source>
</evidence>
<dbReference type="AlphaFoldDB" id="A0A8B6H753"/>
<dbReference type="InterPro" id="IPR027417">
    <property type="entry name" value="P-loop_NTPase"/>
</dbReference>
<organism evidence="4 5">
    <name type="scientific">Mytilus galloprovincialis</name>
    <name type="common">Mediterranean mussel</name>
    <dbReference type="NCBI Taxonomy" id="29158"/>
    <lineage>
        <taxon>Eukaryota</taxon>
        <taxon>Metazoa</taxon>
        <taxon>Spiralia</taxon>
        <taxon>Lophotrochozoa</taxon>
        <taxon>Mollusca</taxon>
        <taxon>Bivalvia</taxon>
        <taxon>Autobranchia</taxon>
        <taxon>Pteriomorphia</taxon>
        <taxon>Mytilida</taxon>
        <taxon>Mytiloidea</taxon>
        <taxon>Mytilidae</taxon>
        <taxon>Mytilinae</taxon>
        <taxon>Mytilus</taxon>
    </lineage>
</organism>
<dbReference type="InterPro" id="IPR026983">
    <property type="entry name" value="DHC"/>
</dbReference>
<sequence>VCSFKLEFHQDEKPILNRKYATLCVGEMHENNFIAVFCSSFYLRFFFYVKKKLDHLNCLLEEGIKTLIHKHDWSLKQFWNLKCITQVSHDVCFFCGDFEDIANNPEIVQLKEDFRMPKKLKSPKMNIELSLSDMSVIKYIDTDILKSIKSIHGHSTSACHHLCPLLPIVDSLAVQLMGNIYGIHLCKMVCLANDVALSLHVDLVIDDLQQIPSTSIIFERTVRRVSDFRLSGCSMFTFSCLQYSNELIQFFIRQSLQYEKIMKKSFFGKSDVDIFKRERSMISMNSSCIRIKDDLVKKNRQNECCVFKAIQDQFKFIIFISKLIGRLSLYFKYYRKEISTSELDFLLRFPAVPNVTSPVDFMSNNSWGGIKAMSGMDDFRNLDRDIEGSAKRWKKFVESEAPEKEKFPQEWKNKTSLQKLCMMRALRPDRMTYAVTTFVEEKLGGKYTSGAGVEFAKSFEESGPATPMFFILSAGVNPLKDVEMHGKKIGWMEDNENFHIISLGQGQEVVAEKFMDLSAEKGHWVVLENVHLVAKWLPTLEKKIEKYSENSHPDYRVFISAEPAGTPESHIMPQGILESAIKITNEPPTGMFANLHKALDNFNQESLEMCSKETEFKVILFSLCYFHAVVCERRKFGPQGWNRSYPFNNGDLTISAMVLYNYLEANSKVPWEDLRYLFGEIMYGGHITDDWDRRLDKTYLEVYMHPIMLDGELFLAPGFPSPPNTDYKGYHAYIDECLPPESPYLYGLHPNAEIEFLTTLSENMFRTVFEMQPRDAGAGAGAGVSREEKIKGILDEILDKLPEEFNLLELMAKVPVEERTPYIVVAFQECERMNVLSSELRRSLKELNLGLKGELTITAAMEDIGNALFLDSIPASWAKRAYPSLFGLSAWYVDLLLRIKELENWVADFQLPAAVWLGGFFNPQSFLTAIMQQMARKNEWPLDRMALQCDVTKKNREDMAGPPREGAYVHGLFMEGARWDLQTGMIAEARLKELASPMPVIFIKAIPVDRMDARNVYECPVYKTKSRGPTYVWTFNLKSKEKASKWTLGGVALLLQV</sequence>
<accession>A0A8B6H753</accession>
<dbReference type="FunFam" id="1.10.8.720:FF:000002">
    <property type="entry name" value="Dynein heavy chain 9, axonemal"/>
    <property type="match status" value="1"/>
</dbReference>
<dbReference type="PANTHER" id="PTHR46961:SF16">
    <property type="entry name" value="DYNEIN AXONEMAL HEAVY CHAIN 17-RELATED"/>
    <property type="match status" value="1"/>
</dbReference>
<dbReference type="GO" id="GO:0045505">
    <property type="term" value="F:dynein intermediate chain binding"/>
    <property type="evidence" value="ECO:0007669"/>
    <property type="project" value="InterPro"/>
</dbReference>
<dbReference type="InterPro" id="IPR041228">
    <property type="entry name" value="Dynein_C"/>
</dbReference>
<dbReference type="Gene3D" id="3.40.50.300">
    <property type="entry name" value="P-loop containing nucleotide triphosphate hydrolases"/>
    <property type="match status" value="1"/>
</dbReference>
<dbReference type="Gene3D" id="3.10.490.20">
    <property type="match status" value="1"/>
</dbReference>
<dbReference type="InterPro" id="IPR004273">
    <property type="entry name" value="Dynein_heavy_D6_P-loop"/>
</dbReference>
<dbReference type="Pfam" id="PF18199">
    <property type="entry name" value="Dynein_C"/>
    <property type="match status" value="1"/>
</dbReference>
<dbReference type="PANTHER" id="PTHR46961">
    <property type="entry name" value="DYNEIN HEAVY CHAIN 1, AXONEMAL-LIKE PROTEIN"/>
    <property type="match status" value="1"/>
</dbReference>
<dbReference type="Proteomes" id="UP000596742">
    <property type="component" value="Unassembled WGS sequence"/>
</dbReference>
<dbReference type="GO" id="GO:0030286">
    <property type="term" value="C:dynein complex"/>
    <property type="evidence" value="ECO:0007669"/>
    <property type="project" value="InterPro"/>
</dbReference>
<dbReference type="InterPro" id="IPR042219">
    <property type="entry name" value="AAA_lid_11_sf"/>
</dbReference>
<dbReference type="Gene3D" id="1.20.1270.280">
    <property type="match status" value="1"/>
</dbReference>
<feature type="domain" description="Dynein heavy chain region D6 P-loop" evidence="1">
    <location>
        <begin position="464"/>
        <end position="584"/>
    </location>
</feature>
<dbReference type="GO" id="GO:0051959">
    <property type="term" value="F:dynein light intermediate chain binding"/>
    <property type="evidence" value="ECO:0007669"/>
    <property type="project" value="InterPro"/>
</dbReference>
<evidence type="ECO:0000259" key="3">
    <source>
        <dbReference type="Pfam" id="PF18199"/>
    </source>
</evidence>
<dbReference type="Gene3D" id="1.10.8.720">
    <property type="entry name" value="Region D6 of dynein motor"/>
    <property type="match status" value="1"/>
</dbReference>
<keyword evidence="5" id="KW-1185">Reference proteome</keyword>
<feature type="domain" description="Dynein heavy chain AAA lid" evidence="2">
    <location>
        <begin position="616"/>
        <end position="752"/>
    </location>
</feature>
<dbReference type="FunFam" id="1.20.1270.280:FF:000003">
    <property type="entry name" value="Dynein axonemal heavy chain 17"/>
    <property type="match status" value="1"/>
</dbReference>
<dbReference type="InterPro" id="IPR043160">
    <property type="entry name" value="Dynein_C_barrel"/>
</dbReference>
<dbReference type="GO" id="GO:0008569">
    <property type="term" value="F:minus-end-directed microtubule motor activity"/>
    <property type="evidence" value="ECO:0007669"/>
    <property type="project" value="InterPro"/>
</dbReference>
<dbReference type="GO" id="GO:0007018">
    <property type="term" value="P:microtubule-based movement"/>
    <property type="evidence" value="ECO:0007669"/>
    <property type="project" value="InterPro"/>
</dbReference>
<reference evidence="4" key="1">
    <citation type="submission" date="2018-11" db="EMBL/GenBank/DDBJ databases">
        <authorList>
            <person name="Alioto T."/>
            <person name="Alioto T."/>
        </authorList>
    </citation>
    <scope>NUCLEOTIDE SEQUENCE</scope>
</reference>
<dbReference type="FunFam" id="3.10.490.20:FF:000002">
    <property type="entry name" value="Dynein axonemal heavy chain 17"/>
    <property type="match status" value="1"/>
</dbReference>
<gene>
    <name evidence="4" type="ORF">MGAL_10B031387</name>
</gene>
<dbReference type="InterPro" id="IPR041658">
    <property type="entry name" value="AAA_lid_11"/>
</dbReference>
<evidence type="ECO:0000313" key="5">
    <source>
        <dbReference type="Proteomes" id="UP000596742"/>
    </source>
</evidence>
<dbReference type="OrthoDB" id="10251809at2759"/>
<name>A0A8B6H753_MYTGA</name>
<proteinExistence type="predicted"/>
<dbReference type="EMBL" id="UYJE01009557">
    <property type="protein sequence ID" value="VDI74397.1"/>
    <property type="molecule type" value="Genomic_DNA"/>
</dbReference>
<protein>
    <submittedName>
        <fullName evidence="4">Uncharacterized protein</fullName>
    </submittedName>
</protein>
<evidence type="ECO:0000313" key="4">
    <source>
        <dbReference type="EMBL" id="VDI74397.1"/>
    </source>
</evidence>
<feature type="non-terminal residue" evidence="4">
    <location>
        <position position="1"/>
    </location>
</feature>
<dbReference type="FunFam" id="3.40.50.300:FF:000411">
    <property type="entry name" value="dynein heavy chain 17, axonemal"/>
    <property type="match status" value="1"/>
</dbReference>
<feature type="domain" description="Dynein heavy chain C-terminal" evidence="3">
    <location>
        <begin position="760"/>
        <end position="1055"/>
    </location>
</feature>